<dbReference type="GO" id="GO:0005794">
    <property type="term" value="C:Golgi apparatus"/>
    <property type="evidence" value="ECO:0007669"/>
    <property type="project" value="TreeGrafter"/>
</dbReference>
<keyword evidence="7 8" id="KW-0012">Acyltransferase</keyword>
<evidence type="ECO:0000256" key="3">
    <source>
        <dbReference type="ARBA" id="ARBA00022679"/>
    </source>
</evidence>
<keyword evidence="5 8" id="KW-1133">Transmembrane helix</keyword>
<keyword evidence="4 8" id="KW-0812">Transmembrane</keyword>
<evidence type="ECO:0000256" key="2">
    <source>
        <dbReference type="ARBA" id="ARBA00008574"/>
    </source>
</evidence>
<evidence type="ECO:0000313" key="11">
    <source>
        <dbReference type="Proteomes" id="UP000729402"/>
    </source>
</evidence>
<dbReference type="EC" id="2.3.1.225" evidence="8"/>
<feature type="transmembrane region" description="Helical" evidence="8">
    <location>
        <begin position="134"/>
        <end position="153"/>
    </location>
</feature>
<comment type="similarity">
    <text evidence="2 8">Belongs to the DHHC palmitoyltransferase family.</text>
</comment>
<dbReference type="Proteomes" id="UP000729402">
    <property type="component" value="Unassembled WGS sequence"/>
</dbReference>
<proteinExistence type="inferred from homology"/>
<feature type="transmembrane region" description="Helical" evidence="8">
    <location>
        <begin position="44"/>
        <end position="65"/>
    </location>
</feature>
<dbReference type="PANTHER" id="PTHR22883">
    <property type="entry name" value="ZINC FINGER DHHC DOMAIN CONTAINING PROTEIN"/>
    <property type="match status" value="1"/>
</dbReference>
<keyword evidence="11" id="KW-1185">Reference proteome</keyword>
<evidence type="ECO:0000259" key="9">
    <source>
        <dbReference type="Pfam" id="PF01529"/>
    </source>
</evidence>
<keyword evidence="6 8" id="KW-0472">Membrane</keyword>
<evidence type="ECO:0000256" key="4">
    <source>
        <dbReference type="ARBA" id="ARBA00022692"/>
    </source>
</evidence>
<dbReference type="GO" id="GO:0016020">
    <property type="term" value="C:membrane"/>
    <property type="evidence" value="ECO:0007669"/>
    <property type="project" value="UniProtKB-SubCell"/>
</dbReference>
<feature type="transmembrane region" description="Helical" evidence="8">
    <location>
        <begin position="12"/>
        <end position="32"/>
    </location>
</feature>
<dbReference type="AlphaFoldDB" id="A0A8J5X1L9"/>
<comment type="caution">
    <text evidence="10">The sequence shown here is derived from an EMBL/GenBank/DDBJ whole genome shotgun (WGS) entry which is preliminary data.</text>
</comment>
<feature type="transmembrane region" description="Helical" evidence="8">
    <location>
        <begin position="288"/>
        <end position="309"/>
    </location>
</feature>
<comment type="subcellular location">
    <subcellularLocation>
        <location evidence="1">Membrane</location>
        <topology evidence="1">Multi-pass membrane protein</topology>
    </subcellularLocation>
</comment>
<organism evidence="10 11">
    <name type="scientific">Zizania palustris</name>
    <name type="common">Northern wild rice</name>
    <dbReference type="NCBI Taxonomy" id="103762"/>
    <lineage>
        <taxon>Eukaryota</taxon>
        <taxon>Viridiplantae</taxon>
        <taxon>Streptophyta</taxon>
        <taxon>Embryophyta</taxon>
        <taxon>Tracheophyta</taxon>
        <taxon>Spermatophyta</taxon>
        <taxon>Magnoliopsida</taxon>
        <taxon>Liliopsida</taxon>
        <taxon>Poales</taxon>
        <taxon>Poaceae</taxon>
        <taxon>BOP clade</taxon>
        <taxon>Oryzoideae</taxon>
        <taxon>Oryzeae</taxon>
        <taxon>Zizaniinae</taxon>
        <taxon>Zizania</taxon>
    </lineage>
</organism>
<keyword evidence="3 8" id="KW-0808">Transferase</keyword>
<evidence type="ECO:0000256" key="6">
    <source>
        <dbReference type="ARBA" id="ARBA00023136"/>
    </source>
</evidence>
<feature type="transmembrane region" description="Helical" evidence="8">
    <location>
        <begin position="217"/>
        <end position="243"/>
    </location>
</feature>
<dbReference type="GO" id="GO:0005783">
    <property type="term" value="C:endoplasmic reticulum"/>
    <property type="evidence" value="ECO:0007669"/>
    <property type="project" value="TreeGrafter"/>
</dbReference>
<feature type="domain" description="Palmitoyltransferase DHHC" evidence="9">
    <location>
        <begin position="173"/>
        <end position="297"/>
    </location>
</feature>
<gene>
    <name evidence="10" type="ORF">GUJ93_ZPchr0013g36668</name>
</gene>
<evidence type="ECO:0000313" key="10">
    <source>
        <dbReference type="EMBL" id="KAG8099469.1"/>
    </source>
</evidence>
<dbReference type="GO" id="GO:0006612">
    <property type="term" value="P:protein targeting to membrane"/>
    <property type="evidence" value="ECO:0007669"/>
    <property type="project" value="TreeGrafter"/>
</dbReference>
<dbReference type="InterPro" id="IPR039859">
    <property type="entry name" value="PFA4/ZDH16/20/ERF2-like"/>
</dbReference>
<protein>
    <recommendedName>
        <fullName evidence="8">S-acyltransferase</fullName>
        <ecNumber evidence="8">2.3.1.225</ecNumber>
    </recommendedName>
    <alternativeName>
        <fullName evidence="8">Palmitoyltransferase</fullName>
    </alternativeName>
</protein>
<accession>A0A8J5X1L9</accession>
<dbReference type="PANTHER" id="PTHR22883:SF434">
    <property type="entry name" value="S-ACYLTRANSFERASE"/>
    <property type="match status" value="1"/>
</dbReference>
<name>A0A8J5X1L9_ZIZPA</name>
<evidence type="ECO:0000256" key="5">
    <source>
        <dbReference type="ARBA" id="ARBA00022989"/>
    </source>
</evidence>
<dbReference type="EMBL" id="JAAALK010000079">
    <property type="protein sequence ID" value="KAG8099469.1"/>
    <property type="molecule type" value="Genomic_DNA"/>
</dbReference>
<comment type="catalytic activity">
    <reaction evidence="8">
        <text>L-cysteinyl-[protein] + hexadecanoyl-CoA = S-hexadecanoyl-L-cysteinyl-[protein] + CoA</text>
        <dbReference type="Rhea" id="RHEA:36683"/>
        <dbReference type="Rhea" id="RHEA-COMP:10131"/>
        <dbReference type="Rhea" id="RHEA-COMP:11032"/>
        <dbReference type="ChEBI" id="CHEBI:29950"/>
        <dbReference type="ChEBI" id="CHEBI:57287"/>
        <dbReference type="ChEBI" id="CHEBI:57379"/>
        <dbReference type="ChEBI" id="CHEBI:74151"/>
        <dbReference type="EC" id="2.3.1.225"/>
    </reaction>
</comment>
<dbReference type="InterPro" id="IPR001594">
    <property type="entry name" value="Palmitoyltrfase_DHHC"/>
</dbReference>
<dbReference type="OrthoDB" id="9909019at2759"/>
<evidence type="ECO:0000256" key="8">
    <source>
        <dbReference type="RuleBase" id="RU079119"/>
    </source>
</evidence>
<sequence length="312" mass="35623">MRRNGWQLPYHPLQVVAVSVFLALAFAFYVFFAPFVGRKVFQDVAVWLYTPVVSCVFFLYIWCAATDPADPGVFKSMKYLRLYGSGKHKHPKECRQTISDVGLEIEGTGEKQEHEFAAASEKSMTQSKNKTPSCCSATLSSFLLIFYPLYFVFSCCQPREWSEQQTSEEGMFFCSLCEVEVLKYSKHCRICDKCVDGFDHHCRWLNNCIGKRNYMKFFILLTSSLFLLILQSAIGVLVLVFCFVERKEFSIQIVSKLGSSFSVVPYVIVVASCTILAMVASLPIAQLLFFHILLIMKVAFNSFIFHLMLQND</sequence>
<comment type="domain">
    <text evidence="8">The DHHC domain is required for palmitoyltransferase activity.</text>
</comment>
<dbReference type="PROSITE" id="PS50216">
    <property type="entry name" value="DHHC"/>
    <property type="match status" value="1"/>
</dbReference>
<dbReference type="Pfam" id="PF01529">
    <property type="entry name" value="DHHC"/>
    <property type="match status" value="1"/>
</dbReference>
<evidence type="ECO:0000256" key="1">
    <source>
        <dbReference type="ARBA" id="ARBA00004141"/>
    </source>
</evidence>
<feature type="transmembrane region" description="Helical" evidence="8">
    <location>
        <begin position="263"/>
        <end position="282"/>
    </location>
</feature>
<dbReference type="GO" id="GO:0019706">
    <property type="term" value="F:protein-cysteine S-palmitoyltransferase activity"/>
    <property type="evidence" value="ECO:0007669"/>
    <property type="project" value="UniProtKB-EC"/>
</dbReference>
<evidence type="ECO:0000256" key="7">
    <source>
        <dbReference type="ARBA" id="ARBA00023315"/>
    </source>
</evidence>
<reference evidence="10" key="1">
    <citation type="journal article" date="2021" name="bioRxiv">
        <title>Whole Genome Assembly and Annotation of Northern Wild Rice, Zizania palustris L., Supports a Whole Genome Duplication in the Zizania Genus.</title>
        <authorList>
            <person name="Haas M."/>
            <person name="Kono T."/>
            <person name="Macchietto M."/>
            <person name="Millas R."/>
            <person name="McGilp L."/>
            <person name="Shao M."/>
            <person name="Duquette J."/>
            <person name="Hirsch C.N."/>
            <person name="Kimball J."/>
        </authorList>
    </citation>
    <scope>NUCLEOTIDE SEQUENCE</scope>
    <source>
        <tissue evidence="10">Fresh leaf tissue</tissue>
    </source>
</reference>
<reference evidence="10" key="2">
    <citation type="submission" date="2021-02" db="EMBL/GenBank/DDBJ databases">
        <authorList>
            <person name="Kimball J.A."/>
            <person name="Haas M.W."/>
            <person name="Macchietto M."/>
            <person name="Kono T."/>
            <person name="Duquette J."/>
            <person name="Shao M."/>
        </authorList>
    </citation>
    <scope>NUCLEOTIDE SEQUENCE</scope>
    <source>
        <tissue evidence="10">Fresh leaf tissue</tissue>
    </source>
</reference>